<gene>
    <name evidence="1" type="ORF">HHL14_25900</name>
</gene>
<sequence length="164" mass="18089">MTTKSGLHYNWHLYYDPQSGRFISKDPIGLAGGINVYAYAPNPISWIDPFGLCPKFGSLEKLQGHFEKHGAEFGAKSADEYLDIGHGVIKNGDQVQYQHKGELRTGYVQYMGNTSRGDSKFAFVGTNSDGDITTIHTKSGKYFWKTLNGDPKDKTISSQGGRCG</sequence>
<keyword evidence="2" id="KW-1185">Reference proteome</keyword>
<dbReference type="NCBIfam" id="TIGR03696">
    <property type="entry name" value="Rhs_assc_core"/>
    <property type="match status" value="1"/>
</dbReference>
<comment type="caution">
    <text evidence="1">The sequence shown here is derived from an EMBL/GenBank/DDBJ whole genome shotgun (WGS) entry which is preliminary data.</text>
</comment>
<dbReference type="Proteomes" id="UP000583127">
    <property type="component" value="Unassembled WGS sequence"/>
</dbReference>
<protein>
    <submittedName>
        <fullName evidence="1">RHS repeat-associated core domain-containing protein</fullName>
    </submittedName>
</protein>
<dbReference type="PANTHER" id="PTHR32305">
    <property type="match status" value="1"/>
</dbReference>
<dbReference type="AlphaFoldDB" id="A0A7Y0A0H8"/>
<evidence type="ECO:0000313" key="1">
    <source>
        <dbReference type="EMBL" id="NML34251.1"/>
    </source>
</evidence>
<reference evidence="1 2" key="1">
    <citation type="submission" date="2020-04" db="EMBL/GenBank/DDBJ databases">
        <title>Paraburkholderia sp. G-4-1-8 isolated from soil.</title>
        <authorList>
            <person name="Dahal R.H."/>
        </authorList>
    </citation>
    <scope>NUCLEOTIDE SEQUENCE [LARGE SCALE GENOMIC DNA]</scope>
    <source>
        <strain evidence="1 2">G-4-1-8</strain>
    </source>
</reference>
<dbReference type="InterPro" id="IPR050708">
    <property type="entry name" value="T6SS_VgrG/RHS"/>
</dbReference>
<name>A0A7Y0A0H8_9BURK</name>
<proteinExistence type="predicted"/>
<dbReference type="EMBL" id="JABBFZ010000020">
    <property type="protein sequence ID" value="NML34251.1"/>
    <property type="molecule type" value="Genomic_DNA"/>
</dbReference>
<dbReference type="Gene3D" id="2.180.10.10">
    <property type="entry name" value="RHS repeat-associated core"/>
    <property type="match status" value="1"/>
</dbReference>
<organism evidence="1 2">
    <name type="scientific">Paraburkholderia antibiotica</name>
    <dbReference type="NCBI Taxonomy" id="2728839"/>
    <lineage>
        <taxon>Bacteria</taxon>
        <taxon>Pseudomonadati</taxon>
        <taxon>Pseudomonadota</taxon>
        <taxon>Betaproteobacteria</taxon>
        <taxon>Burkholderiales</taxon>
        <taxon>Burkholderiaceae</taxon>
        <taxon>Paraburkholderia</taxon>
    </lineage>
</organism>
<evidence type="ECO:0000313" key="2">
    <source>
        <dbReference type="Proteomes" id="UP000583127"/>
    </source>
</evidence>
<dbReference type="PANTHER" id="PTHR32305:SF15">
    <property type="entry name" value="PROTEIN RHSA-RELATED"/>
    <property type="match status" value="1"/>
</dbReference>
<dbReference type="InterPro" id="IPR022385">
    <property type="entry name" value="Rhs_assc_core"/>
</dbReference>
<accession>A0A7Y0A0H8</accession>